<dbReference type="SUPFAM" id="SSF109604">
    <property type="entry name" value="HD-domain/PDEase-like"/>
    <property type="match status" value="1"/>
</dbReference>
<dbReference type="AlphaFoldDB" id="A0A7V5PN06"/>
<dbReference type="Proteomes" id="UP000886124">
    <property type="component" value="Unassembled WGS sequence"/>
</dbReference>
<dbReference type="SMART" id="SM00471">
    <property type="entry name" value="HDc"/>
    <property type="match status" value="1"/>
</dbReference>
<organism evidence="4">
    <name type="scientific">Caldithrix abyssi</name>
    <dbReference type="NCBI Taxonomy" id="187145"/>
    <lineage>
        <taxon>Bacteria</taxon>
        <taxon>Pseudomonadati</taxon>
        <taxon>Calditrichota</taxon>
        <taxon>Calditrichia</taxon>
        <taxon>Calditrichales</taxon>
        <taxon>Calditrichaceae</taxon>
        <taxon>Caldithrix</taxon>
    </lineage>
</organism>
<name>A0A7V5PN06_CALAY</name>
<feature type="domain" description="HD-GYP" evidence="3">
    <location>
        <begin position="139"/>
        <end position="335"/>
    </location>
</feature>
<dbReference type="PROSITE" id="PS50110">
    <property type="entry name" value="RESPONSE_REGULATORY"/>
    <property type="match status" value="1"/>
</dbReference>
<dbReference type="NCBIfam" id="TIGR00277">
    <property type="entry name" value="HDIG"/>
    <property type="match status" value="1"/>
</dbReference>
<dbReference type="Gene3D" id="3.40.50.2300">
    <property type="match status" value="1"/>
</dbReference>
<dbReference type="InterPro" id="IPR037522">
    <property type="entry name" value="HD_GYP_dom"/>
</dbReference>
<dbReference type="PANTHER" id="PTHR45228:SF1">
    <property type="entry name" value="CYCLIC DI-GMP PHOSPHODIESTERASE TM_0186"/>
    <property type="match status" value="1"/>
</dbReference>
<evidence type="ECO:0000259" key="2">
    <source>
        <dbReference type="PROSITE" id="PS50110"/>
    </source>
</evidence>
<dbReference type="CDD" id="cd17538">
    <property type="entry name" value="REC_D1_PleD-like"/>
    <property type="match status" value="1"/>
</dbReference>
<dbReference type="GO" id="GO:0000160">
    <property type="term" value="P:phosphorelay signal transduction system"/>
    <property type="evidence" value="ECO:0007669"/>
    <property type="project" value="InterPro"/>
</dbReference>
<dbReference type="SUPFAM" id="SSF52172">
    <property type="entry name" value="CheY-like"/>
    <property type="match status" value="1"/>
</dbReference>
<dbReference type="CDD" id="cd00077">
    <property type="entry name" value="HDc"/>
    <property type="match status" value="1"/>
</dbReference>
<dbReference type="Gene3D" id="1.10.3210.10">
    <property type="entry name" value="Hypothetical protein af1432"/>
    <property type="match status" value="1"/>
</dbReference>
<gene>
    <name evidence="4" type="ORF">ENJ89_02735</name>
</gene>
<dbReference type="InterPro" id="IPR006675">
    <property type="entry name" value="HDIG_dom"/>
</dbReference>
<sequence length="339" mass="38181">MSIIKNLELNGGRSHILIVDDLPENIEIIKDILADQDYRISTAGDGEEALSKIVHDPPDLILLDAMMPGMSGFEVAQKLRTMPITRLLPIIMITALDGRDDRLRGLQAGVDDFISKPFNIFELLARIKNLLRLRAYINELENAEQVIFSLARAVEAKDKYTEGHCGRLAFWAENLGRELGLNDEDLLILRRGGLLHDIGKIAISDAILLKPGPLTPEEFEIIKTHPEEGEKICAPLKTLRPVLPTIRYHHERFNGSGYPEGLSGEDIPIHARIIGIVDCYDSLITKRPYRDALPEKEAIHILEKETEDGLWDPVIVDNFLKMIHKRRFTKDLSNPASVL</sequence>
<evidence type="ECO:0000313" key="4">
    <source>
        <dbReference type="EMBL" id="HHJ52087.1"/>
    </source>
</evidence>
<reference evidence="4" key="1">
    <citation type="journal article" date="2020" name="mSystems">
        <title>Genome- and Community-Level Interaction Insights into Carbon Utilization and Element Cycling Functions of Hydrothermarchaeota in Hydrothermal Sediment.</title>
        <authorList>
            <person name="Zhou Z."/>
            <person name="Liu Y."/>
            <person name="Xu W."/>
            <person name="Pan J."/>
            <person name="Luo Z.H."/>
            <person name="Li M."/>
        </authorList>
    </citation>
    <scope>NUCLEOTIDE SEQUENCE [LARGE SCALE GENOMIC DNA]</scope>
    <source>
        <strain evidence="4">HyVt-527</strain>
    </source>
</reference>
<accession>A0A7V5PN06</accession>
<dbReference type="InterPro" id="IPR001789">
    <property type="entry name" value="Sig_transdc_resp-reg_receiver"/>
</dbReference>
<evidence type="ECO:0000256" key="1">
    <source>
        <dbReference type="PROSITE-ProRule" id="PRU00169"/>
    </source>
</evidence>
<dbReference type="Pfam" id="PF13487">
    <property type="entry name" value="HD_5"/>
    <property type="match status" value="1"/>
</dbReference>
<dbReference type="SMART" id="SM00448">
    <property type="entry name" value="REC"/>
    <property type="match status" value="1"/>
</dbReference>
<dbReference type="EMBL" id="DROD01000190">
    <property type="protein sequence ID" value="HHJ52087.1"/>
    <property type="molecule type" value="Genomic_DNA"/>
</dbReference>
<keyword evidence="1" id="KW-0597">Phosphoprotein</keyword>
<dbReference type="InterPro" id="IPR052020">
    <property type="entry name" value="Cyclic_di-GMP/3'3'-cGAMP_PDE"/>
</dbReference>
<feature type="modified residue" description="4-aspartylphosphate" evidence="1">
    <location>
        <position position="64"/>
    </location>
</feature>
<dbReference type="Pfam" id="PF00072">
    <property type="entry name" value="Response_reg"/>
    <property type="match status" value="1"/>
</dbReference>
<protein>
    <submittedName>
        <fullName evidence="4">Response regulator</fullName>
    </submittedName>
</protein>
<dbReference type="InterPro" id="IPR003607">
    <property type="entry name" value="HD/PDEase_dom"/>
</dbReference>
<proteinExistence type="predicted"/>
<feature type="domain" description="Response regulatory" evidence="2">
    <location>
        <begin position="15"/>
        <end position="131"/>
    </location>
</feature>
<evidence type="ECO:0000259" key="3">
    <source>
        <dbReference type="PROSITE" id="PS51832"/>
    </source>
</evidence>
<dbReference type="PROSITE" id="PS51832">
    <property type="entry name" value="HD_GYP"/>
    <property type="match status" value="1"/>
</dbReference>
<comment type="caution">
    <text evidence="4">The sequence shown here is derived from an EMBL/GenBank/DDBJ whole genome shotgun (WGS) entry which is preliminary data.</text>
</comment>
<dbReference type="InterPro" id="IPR011006">
    <property type="entry name" value="CheY-like_superfamily"/>
</dbReference>
<dbReference type="PANTHER" id="PTHR45228">
    <property type="entry name" value="CYCLIC DI-GMP PHOSPHODIESTERASE TM_0186-RELATED"/>
    <property type="match status" value="1"/>
</dbReference>